<comment type="subcellular location">
    <subcellularLocation>
        <location evidence="1">Nucleus</location>
    </subcellularLocation>
</comment>
<keyword evidence="3" id="KW-0863">Zinc-finger</keyword>
<dbReference type="GO" id="GO:0003700">
    <property type="term" value="F:DNA-binding transcription factor activity"/>
    <property type="evidence" value="ECO:0007669"/>
    <property type="project" value="TreeGrafter"/>
</dbReference>
<keyword evidence="8" id="KW-0804">Transcription</keyword>
<dbReference type="PANTHER" id="PTHR31948:SF171">
    <property type="entry name" value="HOMEOBOX DOMAIN-CONTAINING PROTEIN"/>
    <property type="match status" value="1"/>
</dbReference>
<evidence type="ECO:0000313" key="14">
    <source>
        <dbReference type="Proteomes" id="UP000236291"/>
    </source>
</evidence>
<comment type="caution">
    <text evidence="13">The sequence shown here is derived from an EMBL/GenBank/DDBJ whole genome shotgun (WGS) entry which is preliminary data.</text>
</comment>
<dbReference type="GO" id="GO:0008270">
    <property type="term" value="F:zinc ion binding"/>
    <property type="evidence" value="ECO:0007669"/>
    <property type="project" value="UniProtKB-KW"/>
</dbReference>
<keyword evidence="9" id="KW-0539">Nucleus</keyword>
<evidence type="ECO:0000256" key="9">
    <source>
        <dbReference type="ARBA" id="ARBA00023242"/>
    </source>
</evidence>
<evidence type="ECO:0000256" key="5">
    <source>
        <dbReference type="ARBA" id="ARBA00023015"/>
    </source>
</evidence>
<evidence type="ECO:0000256" key="8">
    <source>
        <dbReference type="ARBA" id="ARBA00023163"/>
    </source>
</evidence>
<dbReference type="GO" id="GO:0050793">
    <property type="term" value="P:regulation of developmental process"/>
    <property type="evidence" value="ECO:0007669"/>
    <property type="project" value="TreeGrafter"/>
</dbReference>
<dbReference type="GO" id="GO:0000976">
    <property type="term" value="F:transcription cis-regulatory region binding"/>
    <property type="evidence" value="ECO:0007669"/>
    <property type="project" value="TreeGrafter"/>
</dbReference>
<dbReference type="SUPFAM" id="SSF46689">
    <property type="entry name" value="Homeodomain-like"/>
    <property type="match status" value="1"/>
</dbReference>
<dbReference type="PANTHER" id="PTHR31948">
    <property type="entry name" value="ZINC-FINGER HOMEODOMAIN PROTEIN 2"/>
    <property type="match status" value="1"/>
</dbReference>
<keyword evidence="7 13" id="KW-0371">Homeobox</keyword>
<dbReference type="FunFam" id="1.10.10.60:FF:000257">
    <property type="entry name" value="Zinc-finger homeodomain protein 2"/>
    <property type="match status" value="1"/>
</dbReference>
<protein>
    <submittedName>
        <fullName evidence="13">ZF-HD homeobox-like protein</fullName>
    </submittedName>
</protein>
<evidence type="ECO:0000256" key="7">
    <source>
        <dbReference type="ARBA" id="ARBA00023155"/>
    </source>
</evidence>
<feature type="chain" id="PRO_5014451891" evidence="11">
    <location>
        <begin position="21"/>
        <end position="248"/>
    </location>
</feature>
<dbReference type="EMBL" id="ASHM01008252">
    <property type="protein sequence ID" value="PNY16122.1"/>
    <property type="molecule type" value="Genomic_DNA"/>
</dbReference>
<dbReference type="NCBIfam" id="TIGR01566">
    <property type="entry name" value="ZF_HD_prot_N"/>
    <property type="match status" value="1"/>
</dbReference>
<dbReference type="STRING" id="57577.A0A2K3PLG3"/>
<evidence type="ECO:0000256" key="1">
    <source>
        <dbReference type="ARBA" id="ARBA00004123"/>
    </source>
</evidence>
<name>A0A2K3PLG3_TRIPR</name>
<dbReference type="NCBIfam" id="TIGR01565">
    <property type="entry name" value="homeo_ZF_HD"/>
    <property type="match status" value="1"/>
</dbReference>
<feature type="region of interest" description="Disordered" evidence="10">
    <location>
        <begin position="168"/>
        <end position="189"/>
    </location>
</feature>
<sequence>MLFSIPLFIVFSSLCLLTKQTEIKESDAKITDSHNTEQVGSVEEPMSNYQSKEIFKECRKNHASSIGGYALDGCCEFLPAGVEGTTDFFKCAACFCHKNFHRKETVASEPAHFLSKITYIPQPTPISTVFQTSNGYHHVTGPSRGTTTAHAFPAVVIHDGAHFHVTDQINGGGTSGGGEGSSSSKKRFRTKFSHEQKEQMLDFAVKIGWRIKKQDQNVVEIFCNKIGVKFQVFKVWMQNNRHTIGKKP</sequence>
<proteinExistence type="predicted"/>
<reference evidence="13 14" key="1">
    <citation type="journal article" date="2014" name="Am. J. Bot.">
        <title>Genome assembly and annotation for red clover (Trifolium pratense; Fabaceae).</title>
        <authorList>
            <person name="Istvanek J."/>
            <person name="Jaros M."/>
            <person name="Krenek A."/>
            <person name="Repkova J."/>
        </authorList>
    </citation>
    <scope>NUCLEOTIDE SEQUENCE [LARGE SCALE GENOMIC DNA]</scope>
    <source>
        <strain evidence="14">cv. Tatra</strain>
        <tissue evidence="13">Young leaves</tissue>
    </source>
</reference>
<dbReference type="GO" id="GO:0005634">
    <property type="term" value="C:nucleus"/>
    <property type="evidence" value="ECO:0007669"/>
    <property type="project" value="UniProtKB-SubCell"/>
</dbReference>
<dbReference type="Proteomes" id="UP000236291">
    <property type="component" value="Unassembled WGS sequence"/>
</dbReference>
<gene>
    <name evidence="13" type="ORF">L195_g012832</name>
</gene>
<keyword evidence="6 13" id="KW-0238">DNA-binding</keyword>
<feature type="signal peptide" evidence="11">
    <location>
        <begin position="1"/>
        <end position="20"/>
    </location>
</feature>
<feature type="domain" description="ZF-HD dimerization-type" evidence="12">
    <location>
        <begin position="55"/>
        <end position="104"/>
    </location>
</feature>
<dbReference type="AlphaFoldDB" id="A0A2K3PLG3"/>
<dbReference type="Pfam" id="PF04770">
    <property type="entry name" value="ZF-HD_dimer"/>
    <property type="match status" value="1"/>
</dbReference>
<evidence type="ECO:0000313" key="13">
    <source>
        <dbReference type="EMBL" id="PNY16122.1"/>
    </source>
</evidence>
<evidence type="ECO:0000256" key="11">
    <source>
        <dbReference type="SAM" id="SignalP"/>
    </source>
</evidence>
<evidence type="ECO:0000259" key="12">
    <source>
        <dbReference type="PROSITE" id="PS51523"/>
    </source>
</evidence>
<evidence type="ECO:0000256" key="2">
    <source>
        <dbReference type="ARBA" id="ARBA00022723"/>
    </source>
</evidence>
<dbReference type="Gene3D" id="1.10.10.60">
    <property type="entry name" value="Homeodomain-like"/>
    <property type="match status" value="1"/>
</dbReference>
<accession>A0A2K3PLG3</accession>
<evidence type="ECO:0000256" key="10">
    <source>
        <dbReference type="SAM" id="MobiDB-lite"/>
    </source>
</evidence>
<evidence type="ECO:0000256" key="3">
    <source>
        <dbReference type="ARBA" id="ARBA00022771"/>
    </source>
</evidence>
<feature type="compositionally biased region" description="Gly residues" evidence="10">
    <location>
        <begin position="170"/>
        <end position="180"/>
    </location>
</feature>
<dbReference type="InterPro" id="IPR006456">
    <property type="entry name" value="ZF_HD_homeobox_Cys/His_dimer"/>
</dbReference>
<keyword evidence="5" id="KW-0805">Transcription regulation</keyword>
<keyword evidence="2" id="KW-0479">Metal-binding</keyword>
<keyword evidence="4" id="KW-0862">Zinc</keyword>
<evidence type="ECO:0000256" key="6">
    <source>
        <dbReference type="ARBA" id="ARBA00023125"/>
    </source>
</evidence>
<evidence type="ECO:0000256" key="4">
    <source>
        <dbReference type="ARBA" id="ARBA00022833"/>
    </source>
</evidence>
<reference evidence="13 14" key="2">
    <citation type="journal article" date="2017" name="Front. Plant Sci.">
        <title>Gene Classification and Mining of Molecular Markers Useful in Red Clover (Trifolium pratense) Breeding.</title>
        <authorList>
            <person name="Istvanek J."/>
            <person name="Dluhosova J."/>
            <person name="Dluhos P."/>
            <person name="Patkova L."/>
            <person name="Nedelnik J."/>
            <person name="Repkova J."/>
        </authorList>
    </citation>
    <scope>NUCLEOTIDE SEQUENCE [LARGE SCALE GENOMIC DNA]</scope>
    <source>
        <strain evidence="14">cv. Tatra</strain>
        <tissue evidence="13">Young leaves</tissue>
    </source>
</reference>
<keyword evidence="11" id="KW-0732">Signal</keyword>
<dbReference type="InterPro" id="IPR006455">
    <property type="entry name" value="Homeodomain_ZF_HD"/>
</dbReference>
<dbReference type="PROSITE" id="PS51523">
    <property type="entry name" value="ZF_HD_DIMER"/>
    <property type="match status" value="1"/>
</dbReference>
<dbReference type="InterPro" id="IPR009057">
    <property type="entry name" value="Homeodomain-like_sf"/>
</dbReference>
<organism evidence="13 14">
    <name type="scientific">Trifolium pratense</name>
    <name type="common">Red clover</name>
    <dbReference type="NCBI Taxonomy" id="57577"/>
    <lineage>
        <taxon>Eukaryota</taxon>
        <taxon>Viridiplantae</taxon>
        <taxon>Streptophyta</taxon>
        <taxon>Embryophyta</taxon>
        <taxon>Tracheophyta</taxon>
        <taxon>Spermatophyta</taxon>
        <taxon>Magnoliopsida</taxon>
        <taxon>eudicotyledons</taxon>
        <taxon>Gunneridae</taxon>
        <taxon>Pentapetalae</taxon>
        <taxon>rosids</taxon>
        <taxon>fabids</taxon>
        <taxon>Fabales</taxon>
        <taxon>Fabaceae</taxon>
        <taxon>Papilionoideae</taxon>
        <taxon>50 kb inversion clade</taxon>
        <taxon>NPAAA clade</taxon>
        <taxon>Hologalegina</taxon>
        <taxon>IRL clade</taxon>
        <taxon>Trifolieae</taxon>
        <taxon>Trifolium</taxon>
    </lineage>
</organism>